<dbReference type="SUPFAM" id="SSF53597">
    <property type="entry name" value="Dihydrofolate reductase-like"/>
    <property type="match status" value="1"/>
</dbReference>
<protein>
    <submittedName>
        <fullName evidence="2">Dihydrofolate reductase</fullName>
    </submittedName>
</protein>
<evidence type="ECO:0000259" key="1">
    <source>
        <dbReference type="Pfam" id="PF01872"/>
    </source>
</evidence>
<dbReference type="RefSeq" id="WP_133740045.1">
    <property type="nucleotide sequence ID" value="NZ_SNYN01000001.1"/>
</dbReference>
<dbReference type="EMBL" id="SNYN01000001">
    <property type="protein sequence ID" value="TDQ55549.1"/>
    <property type="molecule type" value="Genomic_DNA"/>
</dbReference>
<feature type="domain" description="Bacterial bifunctional deaminase-reductase C-terminal" evidence="1">
    <location>
        <begin position="2"/>
        <end position="187"/>
    </location>
</feature>
<comment type="caution">
    <text evidence="2">The sequence shown here is derived from an EMBL/GenBank/DDBJ whole genome shotgun (WGS) entry which is preliminary data.</text>
</comment>
<dbReference type="AlphaFoldDB" id="A0A4R6V8R9"/>
<evidence type="ECO:0000313" key="3">
    <source>
        <dbReference type="Proteomes" id="UP000295281"/>
    </source>
</evidence>
<dbReference type="OrthoDB" id="7342392at2"/>
<dbReference type="GO" id="GO:0009231">
    <property type="term" value="P:riboflavin biosynthetic process"/>
    <property type="evidence" value="ECO:0007669"/>
    <property type="project" value="InterPro"/>
</dbReference>
<dbReference type="Pfam" id="PF01872">
    <property type="entry name" value="RibD_C"/>
    <property type="match status" value="1"/>
</dbReference>
<dbReference type="GO" id="GO:0008703">
    <property type="term" value="F:5-amino-6-(5-phosphoribosylamino)uracil reductase activity"/>
    <property type="evidence" value="ECO:0007669"/>
    <property type="project" value="InterPro"/>
</dbReference>
<evidence type="ECO:0000313" key="2">
    <source>
        <dbReference type="EMBL" id="TDQ55549.1"/>
    </source>
</evidence>
<dbReference type="PANTHER" id="PTHR38011:SF2">
    <property type="entry name" value="BIFUNCTIONAL DEAMINASE-REDUCTASE DOMAIN PROTEIN"/>
    <property type="match status" value="1"/>
</dbReference>
<accession>A0A4R6V8R9</accession>
<sequence length="207" mass="22422">MRKLTATTFLSLDGVMQAPGGPDEDRSGGFDLGGWLVPYADEDMGRFVAAWFAEADAFLLGRRTYEIFAAYWPRVTDADDPVAAKLNSRPKYVASRTLDTAEWSGTTLIKGDAAEAVAGLKREPGGEIQVHGSGGLLQTLMARGLVDEYRLWVYPVVLGRGKRLFPEGVAPTSLELLDTRVTSTGVAVHTYRPGGAVRTGEFTLDRP</sequence>
<dbReference type="InterPro" id="IPR002734">
    <property type="entry name" value="RibDG_C"/>
</dbReference>
<keyword evidence="3" id="KW-1185">Reference proteome</keyword>
<proteinExistence type="predicted"/>
<name>A0A4R6V8R9_9ACTN</name>
<dbReference type="InterPro" id="IPR024072">
    <property type="entry name" value="DHFR-like_dom_sf"/>
</dbReference>
<dbReference type="PANTHER" id="PTHR38011">
    <property type="entry name" value="DIHYDROFOLATE REDUCTASE FAMILY PROTEIN (AFU_ORTHOLOGUE AFUA_8G06820)"/>
    <property type="match status" value="1"/>
</dbReference>
<organism evidence="2 3">
    <name type="scientific">Actinorugispora endophytica</name>
    <dbReference type="NCBI Taxonomy" id="1605990"/>
    <lineage>
        <taxon>Bacteria</taxon>
        <taxon>Bacillati</taxon>
        <taxon>Actinomycetota</taxon>
        <taxon>Actinomycetes</taxon>
        <taxon>Streptosporangiales</taxon>
        <taxon>Nocardiopsidaceae</taxon>
        <taxon>Actinorugispora</taxon>
    </lineage>
</organism>
<reference evidence="2 3" key="1">
    <citation type="submission" date="2019-03" db="EMBL/GenBank/DDBJ databases">
        <title>Genomic Encyclopedia of Type Strains, Phase IV (KMG-IV): sequencing the most valuable type-strain genomes for metagenomic binning, comparative biology and taxonomic classification.</title>
        <authorList>
            <person name="Goeker M."/>
        </authorList>
    </citation>
    <scope>NUCLEOTIDE SEQUENCE [LARGE SCALE GENOMIC DNA]</scope>
    <source>
        <strain evidence="2 3">DSM 46770</strain>
    </source>
</reference>
<dbReference type="Proteomes" id="UP000295281">
    <property type="component" value="Unassembled WGS sequence"/>
</dbReference>
<gene>
    <name evidence="2" type="ORF">EV190_101881</name>
</gene>
<dbReference type="Gene3D" id="3.40.430.10">
    <property type="entry name" value="Dihydrofolate Reductase, subunit A"/>
    <property type="match status" value="1"/>
</dbReference>
<dbReference type="InterPro" id="IPR050765">
    <property type="entry name" value="Riboflavin_Biosynth_HTPR"/>
</dbReference>